<proteinExistence type="predicted"/>
<protein>
    <submittedName>
        <fullName evidence="1">Uncharacterized protein</fullName>
    </submittedName>
</protein>
<gene>
    <name evidence="1" type="ORF">TSPGSL018_31167</name>
</gene>
<name>A0A061QMD7_9CHLO</name>
<evidence type="ECO:0000313" key="1">
    <source>
        <dbReference type="EMBL" id="JAC59541.1"/>
    </source>
</evidence>
<feature type="non-terminal residue" evidence="1">
    <location>
        <position position="72"/>
    </location>
</feature>
<dbReference type="EMBL" id="GBEZ01027812">
    <property type="protein sequence ID" value="JAC59541.1"/>
    <property type="molecule type" value="Transcribed_RNA"/>
</dbReference>
<sequence>MAVWKGNLSVSLRRCWAFYRLMLRKHTLQTQMVSTSLLWGTGDILSQQVEGYPKLDWWRTISTAGFAGGFLG</sequence>
<accession>A0A061QMD7</accession>
<reference evidence="1" key="1">
    <citation type="submission" date="2014-05" db="EMBL/GenBank/DDBJ databases">
        <title>The transcriptome of the halophilic microalga Tetraselmis sp. GSL018 isolated from the Great Salt Lake, Utah.</title>
        <authorList>
            <person name="Jinkerson R.E."/>
            <person name="D'Adamo S."/>
            <person name="Posewitz M.C."/>
        </authorList>
    </citation>
    <scope>NUCLEOTIDE SEQUENCE</scope>
    <source>
        <strain evidence="1">GSL018</strain>
    </source>
</reference>
<dbReference type="AlphaFoldDB" id="A0A061QMD7"/>
<organism evidence="1">
    <name type="scientific">Tetraselmis sp. GSL018</name>
    <dbReference type="NCBI Taxonomy" id="582737"/>
    <lineage>
        <taxon>Eukaryota</taxon>
        <taxon>Viridiplantae</taxon>
        <taxon>Chlorophyta</taxon>
        <taxon>core chlorophytes</taxon>
        <taxon>Chlorodendrophyceae</taxon>
        <taxon>Chlorodendrales</taxon>
        <taxon>Chlorodendraceae</taxon>
        <taxon>Tetraselmis</taxon>
    </lineage>
</organism>